<evidence type="ECO:0000313" key="2">
    <source>
        <dbReference type="EMBL" id="MEO5285925.1"/>
    </source>
</evidence>
<evidence type="ECO:0000256" key="1">
    <source>
        <dbReference type="SAM" id="Phobius"/>
    </source>
</evidence>
<dbReference type="KEGG" id="lalo:ABC765_04905"/>
<evidence type="ECO:0000313" key="3">
    <source>
        <dbReference type="EMBL" id="XBG96427.1"/>
    </source>
</evidence>
<dbReference type="EMBL" id="CP154878">
    <property type="protein sequence ID" value="XBG96427.1"/>
    <property type="molecule type" value="Genomic_DNA"/>
</dbReference>
<protein>
    <submittedName>
        <fullName evidence="3">Uncharacterized protein</fullName>
    </submittedName>
</protein>
<proteinExistence type="predicted"/>
<name>A0AAU7C5I6_9LACO</name>
<feature type="transmembrane region" description="Helical" evidence="1">
    <location>
        <begin position="27"/>
        <end position="51"/>
    </location>
</feature>
<reference evidence="3" key="1">
    <citation type="submission" date="2024-04" db="EMBL/GenBank/DDBJ databases">
        <title>Limosilactobacillus allomucosae sp. nov., a novel species isolated from wild boar faecal samples as a potential probiotics for domestic pigs.</title>
        <authorList>
            <person name="Chen B."/>
        </authorList>
    </citation>
    <scope>NUCLEOTIDE SEQUENCE</scope>
    <source>
        <strain evidence="3">WILCCON 0051</strain>
    </source>
</reference>
<reference evidence="2 4" key="2">
    <citation type="submission" date="2024-04" db="EMBL/GenBank/DDBJ databases">
        <title>Limosilactobacillus allomucosae sp. nov., a novel species isolated from wild boar faecal samples as potential probiotics for domestic pigs.</title>
        <authorList>
            <person name="Chen B."/>
        </authorList>
    </citation>
    <scope>NUCLEOTIDE SEQUENCE [LARGE SCALE GENOMIC DNA]</scope>
    <source>
        <strain evidence="2 4">WILCCON 0055</strain>
    </source>
</reference>
<evidence type="ECO:0000313" key="4">
    <source>
        <dbReference type="Proteomes" id="UP001456307"/>
    </source>
</evidence>
<dbReference type="EMBL" id="JBCNVT010000001">
    <property type="protein sequence ID" value="MEO5285925.1"/>
    <property type="molecule type" value="Genomic_DNA"/>
</dbReference>
<sequence>MINKQLTQVQKADSAVYETPSWLGRHIFGLLLAATVATFAGTITAWALGAFN</sequence>
<keyword evidence="4" id="KW-1185">Reference proteome</keyword>
<keyword evidence="1" id="KW-1133">Transmembrane helix</keyword>
<organism evidence="3">
    <name type="scientific">Limosilactobacillus allomucosae</name>
    <dbReference type="NCBI Taxonomy" id="3142938"/>
    <lineage>
        <taxon>Bacteria</taxon>
        <taxon>Bacillati</taxon>
        <taxon>Bacillota</taxon>
        <taxon>Bacilli</taxon>
        <taxon>Lactobacillales</taxon>
        <taxon>Lactobacillaceae</taxon>
        <taxon>Limosilactobacillus</taxon>
    </lineage>
</organism>
<dbReference type="Proteomes" id="UP001456307">
    <property type="component" value="Unassembled WGS sequence"/>
</dbReference>
<keyword evidence="1" id="KW-0812">Transmembrane</keyword>
<keyword evidence="1" id="KW-0472">Membrane</keyword>
<gene>
    <name evidence="2" type="ORF">AAVZ08_04830</name>
    <name evidence="3" type="ORF">ABC765_04905</name>
</gene>
<accession>A0AAU7C5I6</accession>
<dbReference type="RefSeq" id="WP_347963530.1">
    <property type="nucleotide sequence ID" value="NZ_CP154878.1"/>
</dbReference>
<dbReference type="AlphaFoldDB" id="A0AAU7C5I6"/>